<dbReference type="PANTHER" id="PTHR12287:SF23">
    <property type="entry name" value="AROUSER, ISOFORM A-RELATED"/>
    <property type="match status" value="1"/>
</dbReference>
<gene>
    <name evidence="5" type="ORF">PoB_001325500</name>
</gene>
<dbReference type="SMART" id="SM00326">
    <property type="entry name" value="SH3"/>
    <property type="match status" value="1"/>
</dbReference>
<dbReference type="GO" id="GO:0035023">
    <property type="term" value="P:regulation of Rho protein signal transduction"/>
    <property type="evidence" value="ECO:0007669"/>
    <property type="project" value="TreeGrafter"/>
</dbReference>
<feature type="region of interest" description="Disordered" evidence="3">
    <location>
        <begin position="257"/>
        <end position="286"/>
    </location>
</feature>
<dbReference type="InterPro" id="IPR039801">
    <property type="entry name" value="EPS8-like"/>
</dbReference>
<feature type="region of interest" description="Disordered" evidence="3">
    <location>
        <begin position="720"/>
        <end position="763"/>
    </location>
</feature>
<dbReference type="PROSITE" id="PS50002">
    <property type="entry name" value="SH3"/>
    <property type="match status" value="1"/>
</dbReference>
<dbReference type="Gene3D" id="2.30.29.30">
    <property type="entry name" value="Pleckstrin-homology domain (PH domain)/Phosphotyrosine-binding domain (PTB)"/>
    <property type="match status" value="1"/>
</dbReference>
<keyword evidence="5" id="KW-0418">Kinase</keyword>
<feature type="region of interest" description="Disordered" evidence="3">
    <location>
        <begin position="569"/>
        <end position="655"/>
    </location>
</feature>
<dbReference type="InterPro" id="IPR036028">
    <property type="entry name" value="SH3-like_dom_sf"/>
</dbReference>
<organism evidence="5 6">
    <name type="scientific">Plakobranchus ocellatus</name>
    <dbReference type="NCBI Taxonomy" id="259542"/>
    <lineage>
        <taxon>Eukaryota</taxon>
        <taxon>Metazoa</taxon>
        <taxon>Spiralia</taxon>
        <taxon>Lophotrochozoa</taxon>
        <taxon>Mollusca</taxon>
        <taxon>Gastropoda</taxon>
        <taxon>Heterobranchia</taxon>
        <taxon>Euthyneura</taxon>
        <taxon>Panpulmonata</taxon>
        <taxon>Sacoglossa</taxon>
        <taxon>Placobranchoidea</taxon>
        <taxon>Plakobranchidae</taxon>
        <taxon>Plakobranchus</taxon>
    </lineage>
</organism>
<dbReference type="SUPFAM" id="SSF50729">
    <property type="entry name" value="PH domain-like"/>
    <property type="match status" value="1"/>
</dbReference>
<dbReference type="SUPFAM" id="SSF50044">
    <property type="entry name" value="SH3-domain"/>
    <property type="match status" value="1"/>
</dbReference>
<evidence type="ECO:0000256" key="3">
    <source>
        <dbReference type="SAM" id="MobiDB-lite"/>
    </source>
</evidence>
<dbReference type="Pfam" id="PF22975">
    <property type="entry name" value="EPS8_2nd"/>
    <property type="match status" value="1"/>
</dbReference>
<dbReference type="GO" id="GO:0007266">
    <property type="term" value="P:Rho protein signal transduction"/>
    <property type="evidence" value="ECO:0007669"/>
    <property type="project" value="TreeGrafter"/>
</dbReference>
<keyword evidence="5" id="KW-0675">Receptor</keyword>
<evidence type="ECO:0000313" key="6">
    <source>
        <dbReference type="Proteomes" id="UP000735302"/>
    </source>
</evidence>
<evidence type="ECO:0000256" key="2">
    <source>
        <dbReference type="PROSITE-ProRule" id="PRU00192"/>
    </source>
</evidence>
<keyword evidence="6" id="KW-1185">Reference proteome</keyword>
<feature type="compositionally biased region" description="Basic and acidic residues" evidence="3">
    <location>
        <begin position="25"/>
        <end position="36"/>
    </location>
</feature>
<keyword evidence="1 2" id="KW-0728">SH3 domain</keyword>
<feature type="compositionally biased region" description="Polar residues" evidence="3">
    <location>
        <begin position="731"/>
        <end position="754"/>
    </location>
</feature>
<keyword evidence="5" id="KW-0808">Transferase</keyword>
<dbReference type="InterPro" id="IPR055093">
    <property type="entry name" value="EPS8_2nd"/>
</dbReference>
<dbReference type="GO" id="GO:0005886">
    <property type="term" value="C:plasma membrane"/>
    <property type="evidence" value="ECO:0007669"/>
    <property type="project" value="TreeGrafter"/>
</dbReference>
<feature type="domain" description="SH3" evidence="4">
    <location>
        <begin position="504"/>
        <end position="563"/>
    </location>
</feature>
<dbReference type="PANTHER" id="PTHR12287">
    <property type="entry name" value="EPIDERMAL GROWTH FACTOR RECEPTOR KINASE SUBSTRATE EPS8-RELATED PROTEIN"/>
    <property type="match status" value="1"/>
</dbReference>
<dbReference type="InterPro" id="IPR001452">
    <property type="entry name" value="SH3_domain"/>
</dbReference>
<comment type="caution">
    <text evidence="5">The sequence shown here is derived from an EMBL/GenBank/DDBJ whole genome shotgun (WGS) entry which is preliminary data.</text>
</comment>
<feature type="compositionally biased region" description="Basic residues" evidence="3">
    <location>
        <begin position="262"/>
        <end position="272"/>
    </location>
</feature>
<dbReference type="AlphaFoldDB" id="A0AAV3YU75"/>
<proteinExistence type="predicted"/>
<feature type="compositionally biased region" description="Low complexity" evidence="3">
    <location>
        <begin position="720"/>
        <end position="730"/>
    </location>
</feature>
<sequence>MWRVRDCQRRQTRWRPKYLTPLGDREDMRRDDDDRHRRGVRNGGPSFDRFNTEYLDQASLSEFRSNEPKFELDHLATFAAGTRNGVIHAEDGLRKLRQMENTTGIWTMRCVLIVERGCLVILDNSTGAQEIVDEILAAKNGQQRLYPPGGGSKIPPPPVGPAPELPYDFQGMRDFLGESRQYNQFNQTNYSQSGQFGGPVGQQRSFITRVGGLREKEDYTGGSTEILERDVQLLNHCFDDIEKFVARLQQAAESYKELEKRKRDRRGARNNKRQSGDGMLNARARPPPDRDFVDIFQKFKLSFNLLAKLKAHIHDPNAPELVHFLFTPLSLIYEASRDPFHGNQNLGDQAVAPVLTADAKQLLNNCLTTKEVELWQALGKHWTTSRDEWNGHIPPYVPEFYDGWQPAATILDDMTARSLLNQPIPDPVMMRPPPPPLDDRGPPPRPMPFPEDDRPPFRNNIMEDTFDRNLRNDVTRAVVEKPPKPPTPRPDENAAYFEELRRMGDVTIYEAAHARIGKNDRELTVEKGDILQVLDSSRNWWKLRNHKGQVGFAPYTILKPVKTDPDYDRSMINGGSMPMSYRSDNYFDDNSSRRGASRRDSDIQVFYDESDTDVHKPPKVATKPAIKPRRGSEPATAKAHRSSISDSQDVRSRSKSVFASNQVVTDDSLSIIKPRMLQSDEAIAQLPQIVNTRRINHPQPQELQVDSAVLADLAFKVAARSRAASSASARTDSCNTSSDQSLPASPNATPGQQQSREHSNTGK</sequence>
<reference evidence="5 6" key="1">
    <citation type="journal article" date="2021" name="Elife">
        <title>Chloroplast acquisition without the gene transfer in kleptoplastic sea slugs, Plakobranchus ocellatus.</title>
        <authorList>
            <person name="Maeda T."/>
            <person name="Takahashi S."/>
            <person name="Yoshida T."/>
            <person name="Shimamura S."/>
            <person name="Takaki Y."/>
            <person name="Nagai Y."/>
            <person name="Toyoda A."/>
            <person name="Suzuki Y."/>
            <person name="Arimoto A."/>
            <person name="Ishii H."/>
            <person name="Satoh N."/>
            <person name="Nishiyama T."/>
            <person name="Hasebe M."/>
            <person name="Maruyama T."/>
            <person name="Minagawa J."/>
            <person name="Obokata J."/>
            <person name="Shigenobu S."/>
        </authorList>
    </citation>
    <scope>NUCLEOTIDE SEQUENCE [LARGE SCALE GENOMIC DNA]</scope>
</reference>
<feature type="compositionally biased region" description="Pro residues" evidence="3">
    <location>
        <begin position="424"/>
        <end position="436"/>
    </location>
</feature>
<feature type="region of interest" description="Disordered" evidence="3">
    <location>
        <begin position="25"/>
        <end position="45"/>
    </location>
</feature>
<dbReference type="GO" id="GO:0003779">
    <property type="term" value="F:actin binding"/>
    <property type="evidence" value="ECO:0007669"/>
    <property type="project" value="TreeGrafter"/>
</dbReference>
<dbReference type="InterPro" id="IPR011993">
    <property type="entry name" value="PH-like_dom_sf"/>
</dbReference>
<dbReference type="Gene3D" id="2.30.30.40">
    <property type="entry name" value="SH3 Domains"/>
    <property type="match status" value="1"/>
</dbReference>
<evidence type="ECO:0000259" key="4">
    <source>
        <dbReference type="PROSITE" id="PS50002"/>
    </source>
</evidence>
<dbReference type="Proteomes" id="UP000735302">
    <property type="component" value="Unassembled WGS sequence"/>
</dbReference>
<dbReference type="Pfam" id="PF00018">
    <property type="entry name" value="SH3_1"/>
    <property type="match status" value="1"/>
</dbReference>
<accession>A0AAV3YU75</accession>
<evidence type="ECO:0000313" key="5">
    <source>
        <dbReference type="EMBL" id="GFN86749.1"/>
    </source>
</evidence>
<dbReference type="EMBL" id="BLXT01001596">
    <property type="protein sequence ID" value="GFN86749.1"/>
    <property type="molecule type" value="Genomic_DNA"/>
</dbReference>
<feature type="region of interest" description="Disordered" evidence="3">
    <location>
        <begin position="424"/>
        <end position="457"/>
    </location>
</feature>
<protein>
    <submittedName>
        <fullName evidence="5">Epidermal growth factor receptor kinase substrate 8</fullName>
    </submittedName>
</protein>
<dbReference type="GO" id="GO:0016301">
    <property type="term" value="F:kinase activity"/>
    <property type="evidence" value="ECO:0007669"/>
    <property type="project" value="UniProtKB-KW"/>
</dbReference>
<name>A0AAV3YU75_9GAST</name>
<evidence type="ECO:0000256" key="1">
    <source>
        <dbReference type="ARBA" id="ARBA00022443"/>
    </source>
</evidence>
<feature type="non-terminal residue" evidence="5">
    <location>
        <position position="763"/>
    </location>
</feature>